<dbReference type="EMBL" id="CP052766">
    <property type="protein sequence ID" value="QJR82883.1"/>
    <property type="molecule type" value="Genomic_DNA"/>
</dbReference>
<evidence type="ECO:0000313" key="9">
    <source>
        <dbReference type="Proteomes" id="UP000219285"/>
    </source>
</evidence>
<keyword evidence="3 7" id="KW-1133">Transmembrane helix</keyword>
<comment type="subcellular location">
    <subcellularLocation>
        <location evidence="7">Cell membrane</location>
    </subcellularLocation>
    <subcellularLocation>
        <location evidence="7">Bacterial flagellum basal body</location>
    </subcellularLocation>
</comment>
<dbReference type="RefSeq" id="WP_075610814.1">
    <property type="nucleotide sequence ID" value="NZ_CP052766.1"/>
</dbReference>
<dbReference type="KEGG" id="apel:CA267_014395"/>
<dbReference type="InterPro" id="IPR022781">
    <property type="entry name" value="Flagellar_biosynth_FliO"/>
</dbReference>
<keyword evidence="8" id="KW-0282">Flagellum</keyword>
<reference evidence="9" key="1">
    <citation type="submission" date="2014-12" db="EMBL/GenBank/DDBJ databases">
        <title>Complete genome sequence of a multi-drug resistant Klebsiella pneumoniae.</title>
        <authorList>
            <person name="Hua X."/>
            <person name="Chen Q."/>
            <person name="Li X."/>
            <person name="Feng Y."/>
            <person name="Ruan Z."/>
            <person name="Yu Y."/>
        </authorList>
    </citation>
    <scope>NUCLEOTIDE SEQUENCE [LARGE SCALE GENOMIC DNA]</scope>
    <source>
        <strain evidence="9">5.12</strain>
    </source>
</reference>
<evidence type="ECO:0000313" key="8">
    <source>
        <dbReference type="EMBL" id="QJR82883.1"/>
    </source>
</evidence>
<keyword evidence="1 7" id="KW-1003">Cell membrane</keyword>
<name>A0A6N3IZP7_9ALTE</name>
<dbReference type="AlphaFoldDB" id="A0A6N3IZP7"/>
<feature type="transmembrane region" description="Helical" evidence="7">
    <location>
        <begin position="24"/>
        <end position="44"/>
    </location>
</feature>
<dbReference type="GO" id="GO:0044781">
    <property type="term" value="P:bacterial-type flagellum organization"/>
    <property type="evidence" value="ECO:0007669"/>
    <property type="project" value="UniProtKB-UniRule"/>
</dbReference>
<evidence type="ECO:0000256" key="4">
    <source>
        <dbReference type="ARBA" id="ARBA00023136"/>
    </source>
</evidence>
<keyword evidence="5 7" id="KW-0975">Bacterial flagellum</keyword>
<evidence type="ECO:0000256" key="3">
    <source>
        <dbReference type="ARBA" id="ARBA00022989"/>
    </source>
</evidence>
<evidence type="ECO:0000256" key="7">
    <source>
        <dbReference type="RuleBase" id="RU362064"/>
    </source>
</evidence>
<dbReference type="Pfam" id="PF04347">
    <property type="entry name" value="FliO"/>
    <property type="match status" value="1"/>
</dbReference>
<evidence type="ECO:0000256" key="1">
    <source>
        <dbReference type="ARBA" id="ARBA00022475"/>
    </source>
</evidence>
<keyword evidence="9" id="KW-1185">Reference proteome</keyword>
<dbReference type="Proteomes" id="UP000219285">
    <property type="component" value="Chromosome"/>
</dbReference>
<keyword evidence="8" id="KW-0969">Cilium</keyword>
<keyword evidence="4 7" id="KW-0472">Membrane</keyword>
<dbReference type="OrthoDB" id="9342590at2"/>
<organism evidence="8 9">
    <name type="scientific">Alteromonas pelagimontana</name>
    <dbReference type="NCBI Taxonomy" id="1858656"/>
    <lineage>
        <taxon>Bacteria</taxon>
        <taxon>Pseudomonadati</taxon>
        <taxon>Pseudomonadota</taxon>
        <taxon>Gammaproteobacteria</taxon>
        <taxon>Alteromonadales</taxon>
        <taxon>Alteromonadaceae</taxon>
        <taxon>Alteromonas/Salinimonas group</taxon>
        <taxon>Alteromonas</taxon>
    </lineage>
</organism>
<evidence type="ECO:0000256" key="6">
    <source>
        <dbReference type="ARBA" id="ARBA00037937"/>
    </source>
</evidence>
<dbReference type="PANTHER" id="PTHR38766">
    <property type="entry name" value="FLAGELLAR PROTEIN FLIO"/>
    <property type="match status" value="1"/>
</dbReference>
<dbReference type="PANTHER" id="PTHR38766:SF1">
    <property type="entry name" value="FLAGELLAR PROTEIN FLIO"/>
    <property type="match status" value="1"/>
</dbReference>
<dbReference type="NCBIfam" id="TIGR03500">
    <property type="entry name" value="FliO_TIGR"/>
    <property type="match status" value="1"/>
</dbReference>
<dbReference type="InterPro" id="IPR052205">
    <property type="entry name" value="FliO/MopB"/>
</dbReference>
<proteinExistence type="inferred from homology"/>
<evidence type="ECO:0000256" key="2">
    <source>
        <dbReference type="ARBA" id="ARBA00022692"/>
    </source>
</evidence>
<accession>A0A6N3IZP7</accession>
<keyword evidence="8" id="KW-0966">Cell projection</keyword>
<comment type="similarity">
    <text evidence="6 7">Belongs to the FliO/MopB family.</text>
</comment>
<keyword evidence="2 7" id="KW-0812">Transmembrane</keyword>
<reference evidence="8 9" key="2">
    <citation type="submission" date="2020-04" db="EMBL/GenBank/DDBJ databases">
        <title>Complete genome sequence of Alteromonas pelagimontana 5.12T.</title>
        <authorList>
            <person name="Sinha R.K."/>
            <person name="Krishnan K.P."/>
            <person name="Kurian J.P."/>
        </authorList>
    </citation>
    <scope>NUCLEOTIDE SEQUENCE [LARGE SCALE GENOMIC DNA]</scope>
    <source>
        <strain evidence="8 9">5.12</strain>
    </source>
</reference>
<dbReference type="GO" id="GO:0005886">
    <property type="term" value="C:plasma membrane"/>
    <property type="evidence" value="ECO:0007669"/>
    <property type="project" value="UniProtKB-SubCell"/>
</dbReference>
<evidence type="ECO:0000256" key="5">
    <source>
        <dbReference type="ARBA" id="ARBA00023143"/>
    </source>
</evidence>
<sequence>MLPLTFSSFSNAQSTQSITNPTSVLSIFLSLLLVVGIIFSLAYLMRRFNVTHSTNGQMKVVASMMAGTKERIMVIEVGDEQHLIGVTAHNINHLSKLETPLIIPSTKGGGDQFKQKLIKAMAGKLNPAVKESDVEKS</sequence>
<protein>
    <recommendedName>
        <fullName evidence="7">Flagellar protein</fullName>
    </recommendedName>
</protein>
<gene>
    <name evidence="8" type="primary">fliO</name>
    <name evidence="8" type="ORF">CA267_014395</name>
</gene>
<dbReference type="GO" id="GO:0009425">
    <property type="term" value="C:bacterial-type flagellum basal body"/>
    <property type="evidence" value="ECO:0007669"/>
    <property type="project" value="UniProtKB-SubCell"/>
</dbReference>